<protein>
    <submittedName>
        <fullName evidence="1">Uncharacterized protein</fullName>
    </submittedName>
</protein>
<reference evidence="2" key="1">
    <citation type="submission" date="2010-08" db="EMBL/GenBank/DDBJ databases">
        <authorList>
            <consortium name="Caenorhabditis japonica Sequencing Consortium"/>
            <person name="Wilson R.K."/>
        </authorList>
    </citation>
    <scope>NUCLEOTIDE SEQUENCE [LARGE SCALE GENOMIC DNA]</scope>
    <source>
        <strain evidence="2">DF5081</strain>
    </source>
</reference>
<keyword evidence="2" id="KW-1185">Reference proteome</keyword>
<name>A0A8R1IHL6_CAEJA</name>
<dbReference type="Proteomes" id="UP000005237">
    <property type="component" value="Unassembled WGS sequence"/>
</dbReference>
<reference evidence="1" key="2">
    <citation type="submission" date="2022-06" db="UniProtKB">
        <authorList>
            <consortium name="EnsemblMetazoa"/>
        </authorList>
    </citation>
    <scope>IDENTIFICATION</scope>
    <source>
        <strain evidence="1">DF5081</strain>
    </source>
</reference>
<sequence length="113" mass="12775">MIFHRCQTSSNFIRPRTVGGTLHIISCGTAHHSFILFSVPRTSFAIKSHSLSKYTKMKPGNRNDFPSTSYIATKFLTAQNRRSHTPYHLVKFGTPRGHSFLSVTDFPVIKSHP</sequence>
<organism evidence="1 2">
    <name type="scientific">Caenorhabditis japonica</name>
    <dbReference type="NCBI Taxonomy" id="281687"/>
    <lineage>
        <taxon>Eukaryota</taxon>
        <taxon>Metazoa</taxon>
        <taxon>Ecdysozoa</taxon>
        <taxon>Nematoda</taxon>
        <taxon>Chromadorea</taxon>
        <taxon>Rhabditida</taxon>
        <taxon>Rhabditina</taxon>
        <taxon>Rhabditomorpha</taxon>
        <taxon>Rhabditoidea</taxon>
        <taxon>Rhabditidae</taxon>
        <taxon>Peloderinae</taxon>
        <taxon>Caenorhabditis</taxon>
    </lineage>
</organism>
<evidence type="ECO:0000313" key="1">
    <source>
        <dbReference type="EnsemblMetazoa" id="CJA32356.1"/>
    </source>
</evidence>
<proteinExistence type="predicted"/>
<dbReference type="AlphaFoldDB" id="A0A8R1IHL6"/>
<accession>A0A8R1IHL6</accession>
<dbReference type="EnsemblMetazoa" id="CJA32356.1">
    <property type="protein sequence ID" value="CJA32356.1"/>
    <property type="gene ID" value="WBGene00208203"/>
</dbReference>
<evidence type="ECO:0000313" key="2">
    <source>
        <dbReference type="Proteomes" id="UP000005237"/>
    </source>
</evidence>